<dbReference type="Proteomes" id="UP000032749">
    <property type="component" value="Chromosome"/>
</dbReference>
<evidence type="ECO:0000256" key="4">
    <source>
        <dbReference type="ARBA" id="ARBA00019758"/>
    </source>
</evidence>
<feature type="domain" description="Ricin B lectin" evidence="11">
    <location>
        <begin position="392"/>
        <end position="524"/>
    </location>
</feature>
<dbReference type="CDD" id="cd00037">
    <property type="entry name" value="CLECT"/>
    <property type="match status" value="1"/>
</dbReference>
<keyword evidence="13" id="KW-1185">Reference proteome</keyword>
<comment type="catalytic activity">
    <reaction evidence="1">
        <text>a 1,2-diacyl-sn-glycero-3-phospho-(1D-myo-inositol) = 1D-myo-inositol 1,2-cyclic phosphate + a 1,2-diacyl-sn-glycerol</text>
        <dbReference type="Rhea" id="RHEA:17093"/>
        <dbReference type="ChEBI" id="CHEBI:17815"/>
        <dbReference type="ChEBI" id="CHEBI:57880"/>
        <dbReference type="ChEBI" id="CHEBI:58484"/>
        <dbReference type="EC" id="4.6.1.13"/>
    </reaction>
</comment>
<dbReference type="SMART" id="SM00458">
    <property type="entry name" value="RICIN"/>
    <property type="match status" value="1"/>
</dbReference>
<dbReference type="OrthoDB" id="195526at2"/>
<comment type="subcellular location">
    <subcellularLocation>
        <location evidence="2">Membrane</location>
    </subcellularLocation>
</comment>
<dbReference type="CDD" id="cd23456">
    <property type="entry name" value="beta-trefoil_Ricin_SCDase"/>
    <property type="match status" value="1"/>
</dbReference>
<dbReference type="EMBL" id="FO203512">
    <property type="protein sequence ID" value="CCK77297.1"/>
    <property type="molecule type" value="Genomic_DNA"/>
</dbReference>
<dbReference type="STRING" id="698738.OLEAN_C31210"/>
<feature type="chain" id="PRO_5004383856" description="1-phosphatidylinositol phosphodiesterase" evidence="10">
    <location>
        <begin position="21"/>
        <end position="526"/>
    </location>
</feature>
<evidence type="ECO:0000256" key="9">
    <source>
        <dbReference type="ARBA" id="ARBA00030782"/>
    </source>
</evidence>
<dbReference type="Pfam" id="PF00388">
    <property type="entry name" value="PI-PLC-X"/>
    <property type="match status" value="1"/>
</dbReference>
<dbReference type="PROSITE" id="PS50231">
    <property type="entry name" value="RICIN_B_LECTIN"/>
    <property type="match status" value="1"/>
</dbReference>
<evidence type="ECO:0000256" key="10">
    <source>
        <dbReference type="SAM" id="SignalP"/>
    </source>
</evidence>
<sequence>MKFKTLFTLAGLALSTAASAGIGNEASSWESKTLRLQNQIDLHTPMSKNNILGSHNTYNSSEYANDGYVRYIDPQQKHTIKEQLQLGARFIELDLHWKFNWSDWRYHLLLCHGGACSGNDKFFHEGLEEMKQWLESPEAKNQVVILYIEDHATDKHSNMHSELMSKIGSYVYKSNGCKSIPSDLTKADVLNSGSQVVVWKDAGCSGNSNMNSTVFTDLGNIDRVWEDRTVIGAIFDNAGDGLIDATDVREMFKLGRNIVNLDDFTYDNRQTAAIWSWNTNEPNNVNNEDCAIMLDSGRWADVGCGDNRIHPYACNEEGTENWDITVTDTGTYAEGEAACQNLGTNWHFKTPTNSKYNNAVRNAANDAGYDRVWLAISDANNEGDWTDSANTFPASATLLKDQRAGLCMNVWGGDAFNGANVRLHGCSGTANEKFTYDAASGMFRSQLNTNYCLDVSASNFSNGGNIQLWSCSVSNNNQKFDVIGDSIRPRVNHNLAIDAFGKNSGDNVGLWSVHGGSNQNWTGAAQ</sequence>
<evidence type="ECO:0000256" key="3">
    <source>
        <dbReference type="ARBA" id="ARBA00012581"/>
    </source>
</evidence>
<accession>R4YQC8</accession>
<protein>
    <recommendedName>
        <fullName evidence="4">1-phosphatidylinositol phosphodiesterase</fullName>
        <ecNumber evidence="3">4.6.1.13</ecNumber>
    </recommendedName>
    <alternativeName>
        <fullName evidence="8">Phosphatidylinositol diacylglycerol-lyase</fullName>
    </alternativeName>
    <alternativeName>
        <fullName evidence="9">Phosphatidylinositol-specific phospholipase C</fullName>
    </alternativeName>
</protein>
<reference evidence="12 13" key="1">
    <citation type="journal article" date="2013" name="Nat. Commun.">
        <title>Genome sequence and functional genomic analysis of the oil-degrading bacterium Oleispira antarctica.</title>
        <authorList>
            <person name="Kube M."/>
            <person name="Chernikova T.N."/>
            <person name="Al-Ramahi Y."/>
            <person name="Beloqui A."/>
            <person name="Lopez-Cortez N."/>
            <person name="Guazzaroni M.E."/>
            <person name="Heipieper H.J."/>
            <person name="Klages S."/>
            <person name="Kotsyurbenko O.R."/>
            <person name="Langer I."/>
            <person name="Nechitaylo T.Y."/>
            <person name="Lunsdorf H."/>
            <person name="Fernandez M."/>
            <person name="Juarez S."/>
            <person name="Ciordia S."/>
            <person name="Singer A."/>
            <person name="Kagan O."/>
            <person name="Egorova O."/>
            <person name="Petit P.A."/>
            <person name="Stogios P."/>
            <person name="Kim Y."/>
            <person name="Tchigvintsev A."/>
            <person name="Flick R."/>
            <person name="Denaro R."/>
            <person name="Genovese M."/>
            <person name="Albar J.P."/>
            <person name="Reva O.N."/>
            <person name="Martinez-Gomariz M."/>
            <person name="Tran H."/>
            <person name="Ferrer M."/>
            <person name="Savchenko A."/>
            <person name="Yakunin A.F."/>
            <person name="Yakimov M.M."/>
            <person name="Golyshina O.V."/>
            <person name="Reinhardt R."/>
            <person name="Golyshin P.N."/>
        </authorList>
    </citation>
    <scope>NUCLEOTIDE SEQUENCE [LARGE SCALE GENOMIC DNA]</scope>
</reference>
<dbReference type="InterPro" id="IPR000909">
    <property type="entry name" value="PLipase_C_PInositol-sp_X_dom"/>
</dbReference>
<keyword evidence="7" id="KW-0472">Membrane</keyword>
<dbReference type="PANTHER" id="PTHR35518:SF2">
    <property type="entry name" value="MAINTENANCE OF TELOMERE CAPPING PROTEIN 6"/>
    <property type="match status" value="1"/>
</dbReference>
<evidence type="ECO:0000259" key="11">
    <source>
        <dbReference type="SMART" id="SM00458"/>
    </source>
</evidence>
<dbReference type="SUPFAM" id="SSF56436">
    <property type="entry name" value="C-type lectin-like"/>
    <property type="match status" value="2"/>
</dbReference>
<dbReference type="Gene3D" id="3.20.20.190">
    <property type="entry name" value="Phosphatidylinositol (PI) phosphodiesterase"/>
    <property type="match status" value="1"/>
</dbReference>
<evidence type="ECO:0000313" key="13">
    <source>
        <dbReference type="Proteomes" id="UP000032749"/>
    </source>
</evidence>
<evidence type="ECO:0000256" key="6">
    <source>
        <dbReference type="ARBA" id="ARBA00022989"/>
    </source>
</evidence>
<evidence type="ECO:0000256" key="2">
    <source>
        <dbReference type="ARBA" id="ARBA00004370"/>
    </source>
</evidence>
<dbReference type="InterPro" id="IPR035992">
    <property type="entry name" value="Ricin_B-like_lectins"/>
</dbReference>
<dbReference type="KEGG" id="oai:OLEAN_C31210"/>
<dbReference type="SUPFAM" id="SSF51695">
    <property type="entry name" value="PLC-like phosphodiesterases"/>
    <property type="match status" value="1"/>
</dbReference>
<dbReference type="PANTHER" id="PTHR35518">
    <property type="entry name" value="MAINTENANCE OF TELOMOERE CAPPING"/>
    <property type="match status" value="1"/>
</dbReference>
<dbReference type="SUPFAM" id="SSF50370">
    <property type="entry name" value="Ricin B-like lectins"/>
    <property type="match status" value="1"/>
</dbReference>
<dbReference type="GO" id="GO:0006629">
    <property type="term" value="P:lipid metabolic process"/>
    <property type="evidence" value="ECO:0007669"/>
    <property type="project" value="InterPro"/>
</dbReference>
<dbReference type="PROSITE" id="PS50007">
    <property type="entry name" value="PIPLC_X_DOMAIN"/>
    <property type="match status" value="1"/>
</dbReference>
<dbReference type="InterPro" id="IPR000772">
    <property type="entry name" value="Ricin_B_lectin"/>
</dbReference>
<keyword evidence="5" id="KW-0812">Transmembrane</keyword>
<gene>
    <name evidence="12" type="ORF">OLEAN_C31210</name>
</gene>
<dbReference type="Pfam" id="PF00652">
    <property type="entry name" value="Ricin_B_lectin"/>
    <property type="match status" value="1"/>
</dbReference>
<name>R4YQC8_OLEAN</name>
<evidence type="ECO:0000256" key="8">
    <source>
        <dbReference type="ARBA" id="ARBA00030474"/>
    </source>
</evidence>
<dbReference type="InterPro" id="IPR016187">
    <property type="entry name" value="CTDL_fold"/>
</dbReference>
<dbReference type="GO" id="GO:0016020">
    <property type="term" value="C:membrane"/>
    <property type="evidence" value="ECO:0007669"/>
    <property type="project" value="UniProtKB-SubCell"/>
</dbReference>
<evidence type="ECO:0000256" key="7">
    <source>
        <dbReference type="ARBA" id="ARBA00023136"/>
    </source>
</evidence>
<proteinExistence type="predicted"/>
<dbReference type="GO" id="GO:0008081">
    <property type="term" value="F:phosphoric diester hydrolase activity"/>
    <property type="evidence" value="ECO:0007669"/>
    <property type="project" value="InterPro"/>
</dbReference>
<dbReference type="InterPro" id="IPR051008">
    <property type="entry name" value="Telomere_Capping_Maintenance"/>
</dbReference>
<dbReference type="AlphaFoldDB" id="R4YQC8"/>
<dbReference type="HOGENOM" id="CLU_037497_0_0_6"/>
<keyword evidence="10" id="KW-0732">Signal</keyword>
<dbReference type="Gene3D" id="2.80.10.50">
    <property type="match status" value="1"/>
</dbReference>
<dbReference type="GO" id="GO:0004436">
    <property type="term" value="F:phosphatidylinositol diacylglycerol-lyase activity"/>
    <property type="evidence" value="ECO:0007669"/>
    <property type="project" value="UniProtKB-EC"/>
</dbReference>
<feature type="signal peptide" evidence="10">
    <location>
        <begin position="1"/>
        <end position="20"/>
    </location>
</feature>
<evidence type="ECO:0000256" key="5">
    <source>
        <dbReference type="ARBA" id="ARBA00022692"/>
    </source>
</evidence>
<dbReference type="EC" id="4.6.1.13" evidence="3"/>
<dbReference type="InterPro" id="IPR017946">
    <property type="entry name" value="PLC-like_Pdiesterase_TIM-brl"/>
</dbReference>
<evidence type="ECO:0000313" key="12">
    <source>
        <dbReference type="EMBL" id="CCK77297.1"/>
    </source>
</evidence>
<keyword evidence="6" id="KW-1133">Transmembrane helix</keyword>
<evidence type="ECO:0000256" key="1">
    <source>
        <dbReference type="ARBA" id="ARBA00001316"/>
    </source>
</evidence>
<organism evidence="12 13">
    <name type="scientific">Oleispira antarctica RB-8</name>
    <dbReference type="NCBI Taxonomy" id="698738"/>
    <lineage>
        <taxon>Bacteria</taxon>
        <taxon>Pseudomonadati</taxon>
        <taxon>Pseudomonadota</taxon>
        <taxon>Gammaproteobacteria</taxon>
        <taxon>Oceanospirillales</taxon>
        <taxon>Oceanospirillaceae</taxon>
        <taxon>Oleispira</taxon>
    </lineage>
</organism>